<organism evidence="3 4">
    <name type="scientific">Paenibacillus macerans</name>
    <name type="common">Bacillus macerans</name>
    <dbReference type="NCBI Taxonomy" id="44252"/>
    <lineage>
        <taxon>Bacteria</taxon>
        <taxon>Bacillati</taxon>
        <taxon>Bacillota</taxon>
        <taxon>Bacilli</taxon>
        <taxon>Bacillales</taxon>
        <taxon>Paenibacillaceae</taxon>
        <taxon>Paenibacillus</taxon>
    </lineage>
</organism>
<dbReference type="EMBL" id="JMQA01000053">
    <property type="protein sequence ID" value="KFM93028.1"/>
    <property type="molecule type" value="Genomic_DNA"/>
</dbReference>
<dbReference type="Gene3D" id="3.30.460.10">
    <property type="entry name" value="Beta Polymerase, domain 2"/>
    <property type="match status" value="1"/>
</dbReference>
<dbReference type="SMART" id="SM00954">
    <property type="entry name" value="RelA_SpoT"/>
    <property type="match status" value="1"/>
</dbReference>
<dbReference type="InterPro" id="IPR007685">
    <property type="entry name" value="RelA_SpoT"/>
</dbReference>
<evidence type="ECO:0000313" key="4">
    <source>
        <dbReference type="Proteomes" id="UP000029278"/>
    </source>
</evidence>
<dbReference type="GeneID" id="77008613"/>
<sequence>MAANYQSIGKLIEEVCDLHGDVSRVFFSKGNNKSINLKKKQVRDVIFDGPKNISSDFLYSIDQYLEMLNRLIVQMEYEYYYSHWDFRSRIKQKESVVNKLFYYRFGKDILGEVPINKCLNDLLGFRIIVDGFEHSDCRELDDICNRIKDKYKINIIDSSKHGYKGTHIYFYGENNFFPWELQIWNPADTKQNEQLHKEHKSKRQYIYWPQEYVSNDPRKG</sequence>
<evidence type="ECO:0000313" key="3">
    <source>
        <dbReference type="EMBL" id="KFM93028.1"/>
    </source>
</evidence>
<evidence type="ECO:0000259" key="2">
    <source>
        <dbReference type="SMART" id="SM00954"/>
    </source>
</evidence>
<keyword evidence="4" id="KW-1185">Reference proteome</keyword>
<dbReference type="UniPathway" id="UPA00908">
    <property type="reaction ID" value="UER00884"/>
</dbReference>
<evidence type="ECO:0000256" key="1">
    <source>
        <dbReference type="ARBA" id="ARBA00004976"/>
    </source>
</evidence>
<reference evidence="3 4" key="1">
    <citation type="submission" date="2014-04" db="EMBL/GenBank/DDBJ databases">
        <authorList>
            <person name="Bishop-Lilly K.A."/>
            <person name="Broomall S.M."/>
            <person name="Chain P.S."/>
            <person name="Chertkov O."/>
            <person name="Coyne S.R."/>
            <person name="Daligault H.E."/>
            <person name="Davenport K.W."/>
            <person name="Erkkila T."/>
            <person name="Frey K.G."/>
            <person name="Gibbons H.S."/>
            <person name="Gu W."/>
            <person name="Jaissle J."/>
            <person name="Johnson S.L."/>
            <person name="Koroleva G.I."/>
            <person name="Ladner J.T."/>
            <person name="Lo C.-C."/>
            <person name="Minogue T.D."/>
            <person name="Munk C."/>
            <person name="Palacios G.F."/>
            <person name="Redden C.L."/>
            <person name="Rosenzweig C.N."/>
            <person name="Scholz M.B."/>
            <person name="Teshima H."/>
            <person name="Xu Y."/>
        </authorList>
    </citation>
    <scope>NUCLEOTIDE SEQUENCE [LARGE SCALE GENOMIC DNA]</scope>
    <source>
        <strain evidence="3 4">8244</strain>
    </source>
</reference>
<proteinExistence type="predicted"/>
<dbReference type="SUPFAM" id="SSF81301">
    <property type="entry name" value="Nucleotidyltransferase"/>
    <property type="match status" value="1"/>
</dbReference>
<dbReference type="AlphaFoldDB" id="A0A090Y2R3"/>
<comment type="caution">
    <text evidence="3">The sequence shown here is derived from an EMBL/GenBank/DDBJ whole genome shotgun (WGS) entry which is preliminary data.</text>
</comment>
<protein>
    <recommendedName>
        <fullName evidence="2">RelA/SpoT domain-containing protein</fullName>
    </recommendedName>
</protein>
<comment type="pathway">
    <text evidence="1">Purine metabolism; ppGpp biosynthesis; ppGpp from GTP: step 1/2.</text>
</comment>
<name>A0A090Y2R3_PAEMA</name>
<dbReference type="Proteomes" id="UP000029278">
    <property type="component" value="Unassembled WGS sequence"/>
</dbReference>
<gene>
    <name evidence="3" type="ORF">DJ90_2921</name>
</gene>
<dbReference type="RefSeq" id="WP_240534167.1">
    <property type="nucleotide sequence ID" value="NZ_JAKOBR010000034.1"/>
</dbReference>
<dbReference type="STRING" id="44252.DJ90_2921"/>
<dbReference type="GO" id="GO:0015970">
    <property type="term" value="P:guanosine tetraphosphate biosynthetic process"/>
    <property type="evidence" value="ECO:0007669"/>
    <property type="project" value="UniProtKB-UniPathway"/>
</dbReference>
<feature type="domain" description="RelA/SpoT" evidence="2">
    <location>
        <begin position="88"/>
        <end position="206"/>
    </location>
</feature>
<accession>A0A090Y2R3</accession>
<dbReference type="HOGENOM" id="CLU_109339_0_0_9"/>
<dbReference type="InterPro" id="IPR043519">
    <property type="entry name" value="NT_sf"/>
</dbReference>